<keyword evidence="1" id="KW-0812">Transmembrane</keyword>
<evidence type="ECO:0000313" key="2">
    <source>
        <dbReference type="EMBL" id="CAK9227118.1"/>
    </source>
</evidence>
<protein>
    <submittedName>
        <fullName evidence="2">Uncharacterized protein</fullName>
    </submittedName>
</protein>
<evidence type="ECO:0000313" key="3">
    <source>
        <dbReference type="Proteomes" id="UP001497512"/>
    </source>
</evidence>
<evidence type="ECO:0000256" key="1">
    <source>
        <dbReference type="SAM" id="Phobius"/>
    </source>
</evidence>
<keyword evidence="3" id="KW-1185">Reference proteome</keyword>
<dbReference type="InterPro" id="IPR003855">
    <property type="entry name" value="K+_transporter"/>
</dbReference>
<dbReference type="PANTHER" id="PTHR30540:SF95">
    <property type="entry name" value="POTASSIUM TRANSPORTER 10"/>
    <property type="match status" value="1"/>
</dbReference>
<keyword evidence="1" id="KW-0472">Membrane</keyword>
<reference evidence="2" key="1">
    <citation type="submission" date="2024-02" db="EMBL/GenBank/DDBJ databases">
        <authorList>
            <consortium name="ELIXIR-Norway"/>
            <consortium name="Elixir Norway"/>
        </authorList>
    </citation>
    <scope>NUCLEOTIDE SEQUENCE</scope>
</reference>
<dbReference type="PANTHER" id="PTHR30540">
    <property type="entry name" value="OSMOTIC STRESS POTASSIUM TRANSPORTER"/>
    <property type="match status" value="1"/>
</dbReference>
<organism evidence="2 3">
    <name type="scientific">Sphagnum troendelagicum</name>
    <dbReference type="NCBI Taxonomy" id="128251"/>
    <lineage>
        <taxon>Eukaryota</taxon>
        <taxon>Viridiplantae</taxon>
        <taxon>Streptophyta</taxon>
        <taxon>Embryophyta</taxon>
        <taxon>Bryophyta</taxon>
        <taxon>Sphagnophytina</taxon>
        <taxon>Sphagnopsida</taxon>
        <taxon>Sphagnales</taxon>
        <taxon>Sphagnaceae</taxon>
        <taxon>Sphagnum</taxon>
    </lineage>
</organism>
<keyword evidence="1" id="KW-1133">Transmembrane helix</keyword>
<dbReference type="Proteomes" id="UP001497512">
    <property type="component" value="Chromosome 5"/>
</dbReference>
<proteinExistence type="predicted"/>
<sequence>MQTLIVRESRLQDNGLESISTDNSIEATQEISCIKRPGVHVSSSPSSNSETQDELTFLMEGRDARVTYLIGNSVVKTRRDASWIKKLAIDYVYSFLCRTCRERSVALHILDESLLQVGMFYFVWVFLNKWR</sequence>
<name>A0ABP0UPZ4_9BRYO</name>
<accession>A0ABP0UPZ4</accession>
<feature type="transmembrane region" description="Helical" evidence="1">
    <location>
        <begin position="105"/>
        <end position="127"/>
    </location>
</feature>
<dbReference type="EMBL" id="OZ019897">
    <property type="protein sequence ID" value="CAK9227118.1"/>
    <property type="molecule type" value="Genomic_DNA"/>
</dbReference>
<gene>
    <name evidence="2" type="ORF">CSSPTR1EN2_LOCUS18579</name>
</gene>